<reference evidence="2" key="1">
    <citation type="submission" date="2017-01" db="EMBL/GenBank/DDBJ databases">
        <authorList>
            <person name="Varghese N."/>
            <person name="Submissions S."/>
        </authorList>
    </citation>
    <scope>NUCLEOTIDE SEQUENCE [LARGE SCALE GENOMIC DNA]</scope>
    <source>
        <strain evidence="2">DSM 22306</strain>
    </source>
</reference>
<dbReference type="RefSeq" id="WP_054341448.1">
    <property type="nucleotide sequence ID" value="NZ_FTOE01000013.1"/>
</dbReference>
<dbReference type="STRING" id="619304.SAMN05421760_113101"/>
<organism evidence="1 2">
    <name type="scientific">Neptunomonas antarctica</name>
    <dbReference type="NCBI Taxonomy" id="619304"/>
    <lineage>
        <taxon>Bacteria</taxon>
        <taxon>Pseudomonadati</taxon>
        <taxon>Pseudomonadota</taxon>
        <taxon>Gammaproteobacteria</taxon>
        <taxon>Oceanospirillales</taxon>
        <taxon>Oceanospirillaceae</taxon>
        <taxon>Neptunomonas</taxon>
    </lineage>
</organism>
<dbReference type="Pfam" id="PF06097">
    <property type="entry name" value="DUF945"/>
    <property type="match status" value="1"/>
</dbReference>
<dbReference type="EMBL" id="FTOE01000013">
    <property type="protein sequence ID" value="SIT07711.1"/>
    <property type="molecule type" value="Genomic_DNA"/>
</dbReference>
<dbReference type="AlphaFoldDB" id="A0A1N7PAW6"/>
<evidence type="ECO:0000313" key="1">
    <source>
        <dbReference type="EMBL" id="SIT07711.1"/>
    </source>
</evidence>
<evidence type="ECO:0000313" key="2">
    <source>
        <dbReference type="Proteomes" id="UP000185999"/>
    </source>
</evidence>
<sequence>MNKKIVIGLTSVLGFSVVYLSGVYYSGQEADKFIAHAVEQAKNQTQGQAFIQVNADTGFYSSHYQMVYTPAELPKGAEEWMGGRDIPFNLEVKHGFLGAASRITLADSGLLAKLKSIQTNTELEPVTLEVNQRFNPLSQTLSMTGSMQSGQFVVVSAKQEKATLGAIQLEFEQKDRDFMLDFAMQDSGVEANNATLSIQGITGHETGHLDHDDPLQAVMVEALDGVFNIERVVVENDKFSAQVEGLNLEIQQRLEAGRLLTDINYAADSFSASQAGKAAQTIEAPNLQLAFDLDYLTTRELAIMLQQVDRSSEAMLQQMEGLMVVADGVTRQGIGMDVNDLSVSWEGHKAQGSAELDLAPFAVSEIMSQPDKIRQYVTLNAQFTVPAAMLEAMPDYNPRQINGLVQMGFVQKKGDEYQVELKVKGGVATLNGQVMPM</sequence>
<dbReference type="Proteomes" id="UP000185999">
    <property type="component" value="Unassembled WGS sequence"/>
</dbReference>
<protein>
    <submittedName>
        <fullName evidence="1">Uncharacterized conserved protein YdgA, DUF945 family</fullName>
    </submittedName>
</protein>
<gene>
    <name evidence="1" type="ORF">SAMN05421760_113101</name>
</gene>
<accession>A0A1N7PAW6</accession>
<dbReference type="OrthoDB" id="6112973at2"/>
<keyword evidence="2" id="KW-1185">Reference proteome</keyword>
<proteinExistence type="predicted"/>
<name>A0A1N7PAW6_9GAMM</name>
<dbReference type="InterPro" id="IPR010352">
    <property type="entry name" value="DUF945"/>
</dbReference>